<evidence type="ECO:0000313" key="7">
    <source>
        <dbReference type="Proteomes" id="UP000749559"/>
    </source>
</evidence>
<feature type="compositionally biased region" description="Polar residues" evidence="5">
    <location>
        <begin position="120"/>
        <end position="129"/>
    </location>
</feature>
<dbReference type="GO" id="GO:0008330">
    <property type="term" value="F:protein tyrosine/threonine phosphatase activity"/>
    <property type="evidence" value="ECO:0007669"/>
    <property type="project" value="TreeGrafter"/>
</dbReference>
<dbReference type="Gene3D" id="3.90.190.10">
    <property type="entry name" value="Protein tyrosine phosphatase superfamily"/>
    <property type="match status" value="1"/>
</dbReference>
<feature type="compositionally biased region" description="Basic residues" evidence="5">
    <location>
        <begin position="215"/>
        <end position="224"/>
    </location>
</feature>
<protein>
    <recommendedName>
        <fullName evidence="2">protein-tyrosine-phosphatase</fullName>
        <ecNumber evidence="2">3.1.3.48</ecNumber>
    </recommendedName>
</protein>
<dbReference type="PANTHER" id="PTHR10159">
    <property type="entry name" value="DUAL SPECIFICITY PROTEIN PHOSPHATASE"/>
    <property type="match status" value="1"/>
</dbReference>
<dbReference type="Proteomes" id="UP000749559">
    <property type="component" value="Unassembled WGS sequence"/>
</dbReference>
<keyword evidence="7" id="KW-1185">Reference proteome</keyword>
<dbReference type="GO" id="GO:0017017">
    <property type="term" value="F:MAP kinase tyrosine/serine/threonine phosphatase activity"/>
    <property type="evidence" value="ECO:0007669"/>
    <property type="project" value="TreeGrafter"/>
</dbReference>
<evidence type="ECO:0000256" key="2">
    <source>
        <dbReference type="ARBA" id="ARBA00013064"/>
    </source>
</evidence>
<feature type="compositionally biased region" description="Polar residues" evidence="5">
    <location>
        <begin position="257"/>
        <end position="274"/>
    </location>
</feature>
<dbReference type="CDD" id="cd14498">
    <property type="entry name" value="DSP"/>
    <property type="match status" value="1"/>
</dbReference>
<proteinExistence type="inferred from homology"/>
<feature type="compositionally biased region" description="Low complexity" evidence="5">
    <location>
        <begin position="82"/>
        <end position="99"/>
    </location>
</feature>
<dbReference type="AlphaFoldDB" id="A0A8J1TA74"/>
<comment type="caution">
    <text evidence="6">The sequence shown here is derived from an EMBL/GenBank/DDBJ whole genome shotgun (WGS) entry which is preliminary data.</text>
</comment>
<keyword evidence="4" id="KW-0904">Protein phosphatase</keyword>
<dbReference type="EC" id="3.1.3.48" evidence="2"/>
<keyword evidence="3" id="KW-0378">Hydrolase</keyword>
<dbReference type="InterPro" id="IPR020422">
    <property type="entry name" value="TYR_PHOSPHATASE_DUAL_dom"/>
</dbReference>
<evidence type="ECO:0000256" key="4">
    <source>
        <dbReference type="ARBA" id="ARBA00022912"/>
    </source>
</evidence>
<feature type="compositionally biased region" description="Basic and acidic residues" evidence="5">
    <location>
        <begin position="109"/>
        <end position="119"/>
    </location>
</feature>
<dbReference type="PANTHER" id="PTHR10159:SF519">
    <property type="entry name" value="DUAL SPECIFICITY PROTEIN PHOSPHATASE MPK3"/>
    <property type="match status" value="1"/>
</dbReference>
<dbReference type="GO" id="GO:0043409">
    <property type="term" value="P:negative regulation of MAPK cascade"/>
    <property type="evidence" value="ECO:0007669"/>
    <property type="project" value="TreeGrafter"/>
</dbReference>
<evidence type="ECO:0000313" key="6">
    <source>
        <dbReference type="EMBL" id="CAH1800145.1"/>
    </source>
</evidence>
<dbReference type="PROSITE" id="PS50056">
    <property type="entry name" value="TYR_PHOSPHATASE_2"/>
    <property type="match status" value="1"/>
</dbReference>
<organism evidence="6 7">
    <name type="scientific">Owenia fusiformis</name>
    <name type="common">Polychaete worm</name>
    <dbReference type="NCBI Taxonomy" id="6347"/>
    <lineage>
        <taxon>Eukaryota</taxon>
        <taxon>Metazoa</taxon>
        <taxon>Spiralia</taxon>
        <taxon>Lophotrochozoa</taxon>
        <taxon>Annelida</taxon>
        <taxon>Polychaeta</taxon>
        <taxon>Sedentaria</taxon>
        <taxon>Canalipalpata</taxon>
        <taxon>Sabellida</taxon>
        <taxon>Oweniida</taxon>
        <taxon>Oweniidae</taxon>
        <taxon>Owenia</taxon>
    </lineage>
</organism>
<comment type="similarity">
    <text evidence="1">Belongs to the protein-tyrosine phosphatase family. Non-receptor class dual specificity subfamily.</text>
</comment>
<sequence length="545" mass="60559">MMVPTTESCPPVKKKLTRTQAIVVTTIPSTFATSNTLTTKPSGTRKKLLRTLSLTSDAVSRTLGLSSSRSDISFDQHNTRPTSLTLSNSASYSTSSIATESEEGSDCDGGQRLKVEKQTLRATKSNSSATDRRWGKPPRPPNLDISRKRNNYQNVTSPLAKTVLKKKNSSHILGSFTVGGGSTENPQFRKSISYSSCPNLLDDDKHLEQFDIISKSKHHKRKSPSHTPKNMSPKVGNSPVSSPCPSPNSLLKVPDIFTTSYTRSNSMPRGSSNHGPGRKDSWSASPIELSPKHRDLLQSVDTGTDLSGLTISARVTKGLSVPNLFDTPDSPIVKELIKKCYSDTPPKTRSDSDGNPNVFYRDSNCAQIMEHLFLGNIESAHNERLLCKLKIDGIIDIANVDIDDIPAEKRLSCPCSCPISRHSRPKLYINVDDNELADMEPYFDEINRFIEGTRKRNKRVLVHSYFGKSRAVTALVQYIMKMYNLPLKTAYNVVRKARPEINVNPRFQRLLEALNQRLTPGGRDKFRFDDVDVSFGNVKEAWSDV</sequence>
<dbReference type="GO" id="GO:0005737">
    <property type="term" value="C:cytoplasm"/>
    <property type="evidence" value="ECO:0007669"/>
    <property type="project" value="TreeGrafter"/>
</dbReference>
<gene>
    <name evidence="6" type="ORF">OFUS_LOCUS24073</name>
</gene>
<evidence type="ECO:0000256" key="3">
    <source>
        <dbReference type="ARBA" id="ARBA00022801"/>
    </source>
</evidence>
<dbReference type="InterPro" id="IPR000387">
    <property type="entry name" value="Tyr_Pase_dom"/>
</dbReference>
<dbReference type="PROSITE" id="PS50054">
    <property type="entry name" value="TYR_PHOSPHATASE_DUAL"/>
    <property type="match status" value="1"/>
</dbReference>
<dbReference type="SMART" id="SM00195">
    <property type="entry name" value="DSPc"/>
    <property type="match status" value="1"/>
</dbReference>
<evidence type="ECO:0000256" key="5">
    <source>
        <dbReference type="SAM" id="MobiDB-lite"/>
    </source>
</evidence>
<dbReference type="InterPro" id="IPR029021">
    <property type="entry name" value="Prot-tyrosine_phosphatase-like"/>
</dbReference>
<dbReference type="InterPro" id="IPR000340">
    <property type="entry name" value="Dual-sp_phosphatase_cat-dom"/>
</dbReference>
<accession>A0A8J1TA74</accession>
<dbReference type="GO" id="GO:0033550">
    <property type="term" value="F:MAP kinase tyrosine phosphatase activity"/>
    <property type="evidence" value="ECO:0007669"/>
    <property type="project" value="TreeGrafter"/>
</dbReference>
<evidence type="ECO:0000256" key="1">
    <source>
        <dbReference type="ARBA" id="ARBA00008601"/>
    </source>
</evidence>
<name>A0A8J1TA74_OWEFU</name>
<reference evidence="6" key="1">
    <citation type="submission" date="2022-03" db="EMBL/GenBank/DDBJ databases">
        <authorList>
            <person name="Martin C."/>
        </authorList>
    </citation>
    <scope>NUCLEOTIDE SEQUENCE</scope>
</reference>
<feature type="compositionally biased region" description="Low complexity" evidence="5">
    <location>
        <begin position="237"/>
        <end position="249"/>
    </location>
</feature>
<feature type="region of interest" description="Disordered" evidence="5">
    <location>
        <begin position="69"/>
        <end position="148"/>
    </location>
</feature>
<dbReference type="SUPFAM" id="SSF52799">
    <property type="entry name" value="(Phosphotyrosine protein) phosphatases II"/>
    <property type="match status" value="1"/>
</dbReference>
<dbReference type="Pfam" id="PF00782">
    <property type="entry name" value="DSPc"/>
    <property type="match status" value="1"/>
</dbReference>
<dbReference type="EMBL" id="CAIIXF020000011">
    <property type="protein sequence ID" value="CAH1800145.1"/>
    <property type="molecule type" value="Genomic_DNA"/>
</dbReference>
<feature type="region of interest" description="Disordered" evidence="5">
    <location>
        <begin position="215"/>
        <end position="286"/>
    </location>
</feature>
<dbReference type="OrthoDB" id="2017893at2759"/>